<reference evidence="1 2" key="1">
    <citation type="submission" date="2018-06" db="EMBL/GenBank/DDBJ databases">
        <title>Spongiibacterium sp. HME9304 Genome sequencing and assembly.</title>
        <authorList>
            <person name="Kang H."/>
            <person name="Kim H."/>
            <person name="Joh K."/>
        </authorList>
    </citation>
    <scope>NUCLEOTIDE SEQUENCE [LARGE SCALE GENOMIC DNA]</scope>
    <source>
        <strain evidence="1 2">HME9304</strain>
    </source>
</reference>
<dbReference type="EMBL" id="CP030104">
    <property type="protein sequence ID" value="AWX44232.1"/>
    <property type="molecule type" value="Genomic_DNA"/>
</dbReference>
<evidence type="ECO:0000313" key="1">
    <source>
        <dbReference type="EMBL" id="AWX44232.1"/>
    </source>
</evidence>
<dbReference type="InterPro" id="IPR019587">
    <property type="entry name" value="Polyketide_cyclase/dehydratase"/>
</dbReference>
<evidence type="ECO:0000313" key="2">
    <source>
        <dbReference type="Proteomes" id="UP000248536"/>
    </source>
</evidence>
<sequence length="167" mass="18532">MNNLINTITVTTLLMLGGLNVNAQNSKADLSYVSTVELSADKVWEQIRVMDNIDEISSFVGKVKWTGPKGAGGSRVCTAPDGKGSFKENIIKFDDEQRTYTWQVVEGVPAKVTNSFRVVDLGLNKSMIVWSSNYKFMENPNMTEEQFKAFMLGAVSEMVENMVKMAS</sequence>
<keyword evidence="2" id="KW-1185">Reference proteome</keyword>
<dbReference type="RefSeq" id="WP_112377722.1">
    <property type="nucleotide sequence ID" value="NZ_CP030104.1"/>
</dbReference>
<proteinExistence type="predicted"/>
<name>A0A2Z4LR47_9FLAO</name>
<organism evidence="1 2">
    <name type="scientific">Flagellimonas maritima</name>
    <dbReference type="NCBI Taxonomy" id="1383885"/>
    <lineage>
        <taxon>Bacteria</taxon>
        <taxon>Pseudomonadati</taxon>
        <taxon>Bacteroidota</taxon>
        <taxon>Flavobacteriia</taxon>
        <taxon>Flavobacteriales</taxon>
        <taxon>Flavobacteriaceae</taxon>
        <taxon>Flagellimonas</taxon>
    </lineage>
</organism>
<dbReference type="AlphaFoldDB" id="A0A2Z4LR47"/>
<accession>A0A2Z4LR47</accession>
<protein>
    <recommendedName>
        <fullName evidence="3">SRPBCC family protein</fullName>
    </recommendedName>
</protein>
<gene>
    <name evidence="1" type="ORF">HME9304_01232</name>
</gene>
<dbReference type="OrthoDB" id="1163489at2"/>
<evidence type="ECO:0008006" key="3">
    <source>
        <dbReference type="Google" id="ProtNLM"/>
    </source>
</evidence>
<dbReference type="CDD" id="cd07821">
    <property type="entry name" value="PYR_PYL_RCAR_like"/>
    <property type="match status" value="1"/>
</dbReference>
<dbReference type="InterPro" id="IPR023393">
    <property type="entry name" value="START-like_dom_sf"/>
</dbReference>
<dbReference type="Proteomes" id="UP000248536">
    <property type="component" value="Chromosome"/>
</dbReference>
<dbReference type="Pfam" id="PF10604">
    <property type="entry name" value="Polyketide_cyc2"/>
    <property type="match status" value="1"/>
</dbReference>
<dbReference type="KEGG" id="spon:HME9304_01232"/>
<dbReference type="SUPFAM" id="SSF55961">
    <property type="entry name" value="Bet v1-like"/>
    <property type="match status" value="1"/>
</dbReference>
<dbReference type="Gene3D" id="3.30.530.20">
    <property type="match status" value="1"/>
</dbReference>